<evidence type="ECO:0000259" key="14">
    <source>
        <dbReference type="PROSITE" id="PS51194"/>
    </source>
</evidence>
<evidence type="ECO:0000313" key="16">
    <source>
        <dbReference type="EMBL" id="SDB46355.1"/>
    </source>
</evidence>
<dbReference type="InterPro" id="IPR011115">
    <property type="entry name" value="SecA_DEAD"/>
</dbReference>
<feature type="domain" description="Helicase ATP-binding" evidence="13">
    <location>
        <begin position="84"/>
        <end position="248"/>
    </location>
</feature>
<dbReference type="PROSITE" id="PS51194">
    <property type="entry name" value="HELICASE_CTER"/>
    <property type="match status" value="1"/>
</dbReference>
<dbReference type="GO" id="GO:0008564">
    <property type="term" value="F:protein-exporting ATPase activity"/>
    <property type="evidence" value="ECO:0007669"/>
    <property type="project" value="UniProtKB-EC"/>
</dbReference>
<evidence type="ECO:0000256" key="2">
    <source>
        <dbReference type="ARBA" id="ARBA00007650"/>
    </source>
</evidence>
<dbReference type="SMART" id="SM00958">
    <property type="entry name" value="SecA_PP_bind"/>
    <property type="match status" value="1"/>
</dbReference>
<dbReference type="PROSITE" id="PS51192">
    <property type="entry name" value="HELICASE_ATP_BIND_1"/>
    <property type="match status" value="1"/>
</dbReference>
<proteinExistence type="inferred from homology"/>
<comment type="function">
    <text evidence="12">Part of the Sec protein translocase complex. Interacts with the SecYEG preprotein conducting channel. Has a central role in coupling the hydrolysis of ATP to the transfer of proteins into and across the cell membrane, serving as an ATP-driven molecular motor driving the stepwise translocation of polypeptide chains across the membrane.</text>
</comment>
<dbReference type="PRINTS" id="PR00906">
    <property type="entry name" value="SECA"/>
</dbReference>
<evidence type="ECO:0000256" key="8">
    <source>
        <dbReference type="ARBA" id="ARBA00022927"/>
    </source>
</evidence>
<dbReference type="PANTHER" id="PTHR30612:SF0">
    <property type="entry name" value="CHLOROPLAST PROTEIN-TRANSPORTING ATPASE"/>
    <property type="match status" value="1"/>
</dbReference>
<comment type="subcellular location">
    <subcellularLocation>
        <location evidence="12">Cell membrane</location>
        <topology evidence="12">Peripheral membrane protein</topology>
        <orientation evidence="12">Cytoplasmic side</orientation>
    </subcellularLocation>
    <subcellularLocation>
        <location evidence="12">Cytoplasm</location>
    </subcellularLocation>
    <subcellularLocation>
        <location evidence="1">Membrane</location>
        <topology evidence="1">Peripheral membrane protein</topology>
    </subcellularLocation>
    <text evidence="12">Distribution is 50-50.</text>
</comment>
<comment type="subunit">
    <text evidence="12">Monomer and homodimer. Part of the essential Sec protein translocation apparatus which comprises SecA, SecYEG and auxiliary proteins SecDF. Other proteins may also be involved.</text>
</comment>
<name>A0A1G6DNH4_9STRE</name>
<dbReference type="InterPro" id="IPR044722">
    <property type="entry name" value="SecA_SF2_C"/>
</dbReference>
<dbReference type="EC" id="7.4.2.8" evidence="12"/>
<dbReference type="PANTHER" id="PTHR30612">
    <property type="entry name" value="SECA INNER MEMBRANE COMPONENT OF SEC PROTEIN SECRETION SYSTEM"/>
    <property type="match status" value="1"/>
</dbReference>
<keyword evidence="10 12" id="KW-0811">Translocation</keyword>
<dbReference type="InterPro" id="IPR001650">
    <property type="entry name" value="Helicase_C-like"/>
</dbReference>
<evidence type="ECO:0000259" key="13">
    <source>
        <dbReference type="PROSITE" id="PS51192"/>
    </source>
</evidence>
<dbReference type="GO" id="GO:0006605">
    <property type="term" value="P:protein targeting"/>
    <property type="evidence" value="ECO:0007669"/>
    <property type="project" value="UniProtKB-UniRule"/>
</dbReference>
<keyword evidence="6 12" id="KW-0547">Nucleotide-binding</keyword>
<dbReference type="CDD" id="cd17928">
    <property type="entry name" value="DEXDc_SecA"/>
    <property type="match status" value="1"/>
</dbReference>
<dbReference type="SMART" id="SM00957">
    <property type="entry name" value="SecA_DEAD"/>
    <property type="match status" value="1"/>
</dbReference>
<dbReference type="eggNOG" id="COG0653">
    <property type="taxonomic scope" value="Bacteria"/>
</dbReference>
<dbReference type="InterPro" id="IPR036266">
    <property type="entry name" value="SecA_Wing/Scaffold_sf"/>
</dbReference>
<dbReference type="InterPro" id="IPR000185">
    <property type="entry name" value="SecA"/>
</dbReference>
<dbReference type="HAMAP" id="MF_01382">
    <property type="entry name" value="SecA"/>
    <property type="match status" value="1"/>
</dbReference>
<reference evidence="16 17" key="1">
    <citation type="submission" date="2016-10" db="EMBL/GenBank/DDBJ databases">
        <authorList>
            <person name="de Groot N.N."/>
        </authorList>
    </citation>
    <scope>NUCLEOTIDE SEQUENCE [LARGE SCALE GENOMIC DNA]</scope>
    <source>
        <strain evidence="16 17">A-4</strain>
    </source>
</reference>
<keyword evidence="11 12" id="KW-0472">Membrane</keyword>
<organism evidence="16 17">
    <name type="scientific">Streptococcus henryi</name>
    <dbReference type="NCBI Taxonomy" id="439219"/>
    <lineage>
        <taxon>Bacteria</taxon>
        <taxon>Bacillati</taxon>
        <taxon>Bacillota</taxon>
        <taxon>Bacilli</taxon>
        <taxon>Lactobacillales</taxon>
        <taxon>Streptococcaceae</taxon>
        <taxon>Streptococcus</taxon>
    </lineage>
</organism>
<dbReference type="Gene3D" id="1.10.3060.10">
    <property type="entry name" value="Helical scaffold and wing domains of SecA"/>
    <property type="match status" value="1"/>
</dbReference>
<dbReference type="InterPro" id="IPR014001">
    <property type="entry name" value="Helicase_ATP-bd"/>
</dbReference>
<dbReference type="AlphaFoldDB" id="A0A1G6DNH4"/>
<dbReference type="SUPFAM" id="SSF81886">
    <property type="entry name" value="Helical scaffold and wing domains of SecA"/>
    <property type="match status" value="1"/>
</dbReference>
<evidence type="ECO:0000256" key="7">
    <source>
        <dbReference type="ARBA" id="ARBA00022840"/>
    </source>
</evidence>
<feature type="binding site" evidence="12">
    <location>
        <position position="496"/>
    </location>
    <ligand>
        <name>ATP</name>
        <dbReference type="ChEBI" id="CHEBI:30616"/>
    </ligand>
</feature>
<dbReference type="InterPro" id="IPR011130">
    <property type="entry name" value="SecA_preprotein_X-link_dom"/>
</dbReference>
<keyword evidence="17" id="KW-1185">Reference proteome</keyword>
<evidence type="ECO:0000256" key="5">
    <source>
        <dbReference type="ARBA" id="ARBA00022490"/>
    </source>
</evidence>
<dbReference type="FunFam" id="3.40.50.300:FF:000429">
    <property type="entry name" value="Preprotein translocase subunit SecA"/>
    <property type="match status" value="1"/>
</dbReference>
<keyword evidence="8 12" id="KW-0653">Protein transport</keyword>
<dbReference type="CDD" id="cd18803">
    <property type="entry name" value="SF2_C_secA"/>
    <property type="match status" value="1"/>
</dbReference>
<dbReference type="InterPro" id="IPR022490">
    <property type="entry name" value="SecA2"/>
</dbReference>
<accession>A0A1G6DNH4</accession>
<dbReference type="GO" id="GO:0065002">
    <property type="term" value="P:intracellular protein transmembrane transport"/>
    <property type="evidence" value="ECO:0007669"/>
    <property type="project" value="UniProtKB-UniRule"/>
</dbReference>
<dbReference type="PROSITE" id="PS51196">
    <property type="entry name" value="SECA_MOTOR_DEAD"/>
    <property type="match status" value="1"/>
</dbReference>
<dbReference type="Proteomes" id="UP000182508">
    <property type="component" value="Unassembled WGS sequence"/>
</dbReference>
<dbReference type="Pfam" id="PF07516">
    <property type="entry name" value="SecA_SW"/>
    <property type="match status" value="1"/>
</dbReference>
<dbReference type="GO" id="GO:0005829">
    <property type="term" value="C:cytosol"/>
    <property type="evidence" value="ECO:0007669"/>
    <property type="project" value="TreeGrafter"/>
</dbReference>
<dbReference type="STRING" id="439219.SAMN02910293_02308"/>
<dbReference type="InterPro" id="IPR036670">
    <property type="entry name" value="SecA_X-link_sf"/>
</dbReference>
<dbReference type="InterPro" id="IPR011116">
    <property type="entry name" value="SecA_Wing/Scaffold"/>
</dbReference>
<feature type="binding site" evidence="12">
    <location>
        <begin position="100"/>
        <end position="104"/>
    </location>
    <ligand>
        <name>ATP</name>
        <dbReference type="ChEBI" id="CHEBI:30616"/>
    </ligand>
</feature>
<dbReference type="InterPro" id="IPR027417">
    <property type="entry name" value="P-loop_NTPase"/>
</dbReference>
<dbReference type="RefSeq" id="WP_074486729.1">
    <property type="nucleotide sequence ID" value="NZ_FMXP01000044.1"/>
</dbReference>
<evidence type="ECO:0000259" key="15">
    <source>
        <dbReference type="PROSITE" id="PS51196"/>
    </source>
</evidence>
<comment type="catalytic activity">
    <reaction evidence="12">
        <text>ATP + H2O + cellular proteinSide 1 = ADP + phosphate + cellular proteinSide 2.</text>
        <dbReference type="EC" id="7.4.2.8"/>
    </reaction>
</comment>
<dbReference type="Pfam" id="PF21090">
    <property type="entry name" value="P-loop_SecA"/>
    <property type="match status" value="1"/>
</dbReference>
<dbReference type="Pfam" id="PF01043">
    <property type="entry name" value="SecA_PP_bind"/>
    <property type="match status" value="1"/>
</dbReference>
<dbReference type="GO" id="GO:0043952">
    <property type="term" value="P:protein transport by the Sec complex"/>
    <property type="evidence" value="ECO:0007669"/>
    <property type="project" value="TreeGrafter"/>
</dbReference>
<keyword evidence="5 12" id="KW-0963">Cytoplasm</keyword>
<keyword evidence="9 12" id="KW-1278">Translocase</keyword>
<evidence type="ECO:0000256" key="6">
    <source>
        <dbReference type="ARBA" id="ARBA00022741"/>
    </source>
</evidence>
<evidence type="ECO:0000256" key="9">
    <source>
        <dbReference type="ARBA" id="ARBA00022967"/>
    </source>
</evidence>
<evidence type="ECO:0000256" key="3">
    <source>
        <dbReference type="ARBA" id="ARBA00022448"/>
    </source>
</evidence>
<dbReference type="NCBIfam" id="TIGR03714">
    <property type="entry name" value="secA2"/>
    <property type="match status" value="1"/>
</dbReference>
<feature type="binding site" evidence="12">
    <location>
        <position position="82"/>
    </location>
    <ligand>
        <name>ATP</name>
        <dbReference type="ChEBI" id="CHEBI:30616"/>
    </ligand>
</feature>
<dbReference type="SUPFAM" id="SSF81767">
    <property type="entry name" value="Pre-protein crosslinking domain of SecA"/>
    <property type="match status" value="1"/>
</dbReference>
<evidence type="ECO:0000313" key="17">
    <source>
        <dbReference type="Proteomes" id="UP000182508"/>
    </source>
</evidence>
<gene>
    <name evidence="12" type="primary">secA</name>
    <name evidence="16" type="ORF">SAMN02910293_02308</name>
</gene>
<comment type="similarity">
    <text evidence="2 12">Belongs to the SecA family.</text>
</comment>
<keyword evidence="7 12" id="KW-0067">ATP-binding</keyword>
<dbReference type="EMBL" id="FMXP01000044">
    <property type="protein sequence ID" value="SDB46355.1"/>
    <property type="molecule type" value="Genomic_DNA"/>
</dbReference>
<dbReference type="GO" id="GO:0005886">
    <property type="term" value="C:plasma membrane"/>
    <property type="evidence" value="ECO:0007669"/>
    <property type="project" value="UniProtKB-SubCell"/>
</dbReference>
<sequence>MGFKLISFDYFRLKKIKLILNKVNAQASSMARLTDEELRQKTIEFRERYLSGESLDSLLPEAFAVAREADKRVLGMYPYDEQVMGAIVLHQGNVAEMKTGEGKTLVATMALYLNAISGKGAILVTNNSYLARRDGEEMCPLYQFLGLSTAIGLSEDPSQTLTVDEKKQIYNSDVIYTTNSALGFDYLIDNLADAPEKKFLRDFNYCIIDEADAVLLDAAQMPLVISGAPRVQSNLYKICDNFVYTLVDETYYHLDIEKQEVWLTQKGIDEAIKFFAMEHLYVSDDNHRELIRHITLALRAHKLYTKNKDYVIESGEVKLIDKREGRILEMTKMQAGQHQALEAKEGLETSQEMRAIASITYQNLFFLFENYGGMTGTGKSDEDEFIEIYDKEVIQIPTHNKLRRKDLPDRIFTTLPEKIYASIELVKELHGKGQPVLLVTGSVKMSEVYSEILLFEGIPHNILNAQSESKEARIIAEAGREGSVTVATMMAGRGTDIKLTAESKKLGGLAVVITERMESKRMDLQIRGRSGRQGDPGFSQFFVSLEDDLLTEWGRTSLQDYYKKQVTHRNVTNPEELLSTYFQNSVEQAQHASDAYGRNSRKDTLQFDDSLKLQRQIVYSERNRILSNESSQYDLREIIVSFVDETLQKYGKQISQKDLLDIILTNISYDFDNSFFKQEDYTISEARQLILELVDKQLDEKDSLLTTDKQKESFKRIVLLKAIDECWIEEVDYLQQLRVLVSSRRAAQRNPVFEYHKEALKAFDNMLSDIKLFVVRNTLLSDVTIEKGEKMNIYFA</sequence>
<keyword evidence="4 12" id="KW-1003">Cell membrane</keyword>
<dbReference type="GO" id="GO:0031522">
    <property type="term" value="C:cell envelope Sec protein transport complex"/>
    <property type="evidence" value="ECO:0007669"/>
    <property type="project" value="TreeGrafter"/>
</dbReference>
<feature type="domain" description="SecA family profile" evidence="15">
    <location>
        <begin position="1"/>
        <end position="574"/>
    </location>
</feature>
<dbReference type="Gene3D" id="3.40.50.300">
    <property type="entry name" value="P-loop containing nucleotide triphosphate hydrolases"/>
    <property type="match status" value="2"/>
</dbReference>
<evidence type="ECO:0000256" key="4">
    <source>
        <dbReference type="ARBA" id="ARBA00022475"/>
    </source>
</evidence>
<evidence type="ECO:0000256" key="10">
    <source>
        <dbReference type="ARBA" id="ARBA00023010"/>
    </source>
</evidence>
<feature type="domain" description="Helicase C-terminal" evidence="14">
    <location>
        <begin position="418"/>
        <end position="578"/>
    </location>
</feature>
<dbReference type="Gene3D" id="3.90.1440.10">
    <property type="entry name" value="SecA, preprotein cross-linking domain"/>
    <property type="match status" value="1"/>
</dbReference>
<evidence type="ECO:0000256" key="12">
    <source>
        <dbReference type="HAMAP-Rule" id="MF_01382"/>
    </source>
</evidence>
<dbReference type="GO" id="GO:0005524">
    <property type="term" value="F:ATP binding"/>
    <property type="evidence" value="ECO:0007669"/>
    <property type="project" value="UniProtKB-UniRule"/>
</dbReference>
<dbReference type="GO" id="GO:0017038">
    <property type="term" value="P:protein import"/>
    <property type="evidence" value="ECO:0007669"/>
    <property type="project" value="InterPro"/>
</dbReference>
<dbReference type="NCBIfam" id="NF006630">
    <property type="entry name" value="PRK09200.1"/>
    <property type="match status" value="1"/>
</dbReference>
<dbReference type="Pfam" id="PF07517">
    <property type="entry name" value="SecA_DEAD"/>
    <property type="match status" value="1"/>
</dbReference>
<keyword evidence="3 12" id="KW-0813">Transport</keyword>
<evidence type="ECO:0000256" key="1">
    <source>
        <dbReference type="ARBA" id="ARBA00004170"/>
    </source>
</evidence>
<dbReference type="SUPFAM" id="SSF52540">
    <property type="entry name" value="P-loop containing nucleoside triphosphate hydrolases"/>
    <property type="match status" value="2"/>
</dbReference>
<evidence type="ECO:0000256" key="11">
    <source>
        <dbReference type="ARBA" id="ARBA00023136"/>
    </source>
</evidence>
<protein>
    <recommendedName>
        <fullName evidence="12">Protein translocase subunit SecA</fullName>
        <ecNumber evidence="12">7.4.2.8</ecNumber>
    </recommendedName>
</protein>
<dbReference type="InterPro" id="IPR014018">
    <property type="entry name" value="SecA_motor_DEAD"/>
</dbReference>